<evidence type="ECO:0000313" key="3">
    <source>
        <dbReference type="Proteomes" id="UP001626550"/>
    </source>
</evidence>
<evidence type="ECO:0000313" key="2">
    <source>
        <dbReference type="EMBL" id="KAL3309736.1"/>
    </source>
</evidence>
<sequence length="86" mass="10050">AAKLEEEIRALEKFDKQFEKYQRKVDSLVNSYESRCSAYLDKLIQSGQYDSQLTQIESDHPIFKLVMEAIPLDEVDSELPEETEIH</sequence>
<comment type="caution">
    <text evidence="2">The sequence shown here is derived from an EMBL/GenBank/DDBJ whole genome shotgun (WGS) entry which is preliminary data.</text>
</comment>
<feature type="coiled-coil region" evidence="1">
    <location>
        <begin position="4"/>
        <end position="31"/>
    </location>
</feature>
<accession>A0ABD2PQF4</accession>
<dbReference type="EMBL" id="JBJKFK010003598">
    <property type="protein sequence ID" value="KAL3309736.1"/>
    <property type="molecule type" value="Genomic_DNA"/>
</dbReference>
<dbReference type="AlphaFoldDB" id="A0ABD2PQF4"/>
<protein>
    <submittedName>
        <fullName evidence="2">Uncharacterized protein</fullName>
    </submittedName>
</protein>
<proteinExistence type="predicted"/>
<feature type="non-terminal residue" evidence="2">
    <location>
        <position position="1"/>
    </location>
</feature>
<dbReference type="Proteomes" id="UP001626550">
    <property type="component" value="Unassembled WGS sequence"/>
</dbReference>
<keyword evidence="1" id="KW-0175">Coiled coil</keyword>
<evidence type="ECO:0000256" key="1">
    <source>
        <dbReference type="SAM" id="Coils"/>
    </source>
</evidence>
<keyword evidence="3" id="KW-1185">Reference proteome</keyword>
<name>A0ABD2PQF4_9PLAT</name>
<reference evidence="2 3" key="1">
    <citation type="submission" date="2024-11" db="EMBL/GenBank/DDBJ databases">
        <title>Adaptive evolution of stress response genes in parasites aligns with host niche diversity.</title>
        <authorList>
            <person name="Hahn C."/>
            <person name="Resl P."/>
        </authorList>
    </citation>
    <scope>NUCLEOTIDE SEQUENCE [LARGE SCALE GENOMIC DNA]</scope>
    <source>
        <strain evidence="2">EGGRZ-B1_66</strain>
        <tissue evidence="2">Body</tissue>
    </source>
</reference>
<organism evidence="2 3">
    <name type="scientific">Cichlidogyrus casuarinus</name>
    <dbReference type="NCBI Taxonomy" id="1844966"/>
    <lineage>
        <taxon>Eukaryota</taxon>
        <taxon>Metazoa</taxon>
        <taxon>Spiralia</taxon>
        <taxon>Lophotrochozoa</taxon>
        <taxon>Platyhelminthes</taxon>
        <taxon>Monogenea</taxon>
        <taxon>Monopisthocotylea</taxon>
        <taxon>Dactylogyridea</taxon>
        <taxon>Ancyrocephalidae</taxon>
        <taxon>Cichlidogyrus</taxon>
    </lineage>
</organism>
<gene>
    <name evidence="2" type="ORF">Ciccas_011715</name>
</gene>